<evidence type="ECO:0000256" key="1">
    <source>
        <dbReference type="SAM" id="MobiDB-lite"/>
    </source>
</evidence>
<gene>
    <name evidence="3" type="ORF">BMJ33_12345</name>
    <name evidence="2" type="ORF">GHJ91_05345</name>
</gene>
<proteinExistence type="predicted"/>
<dbReference type="Proteomes" id="UP001190825">
    <property type="component" value="Unassembled WGS sequence"/>
</dbReference>
<organism evidence="2">
    <name type="scientific">Sinorhizobium medicae</name>
    <dbReference type="NCBI Taxonomy" id="110321"/>
    <lineage>
        <taxon>Bacteria</taxon>
        <taxon>Pseudomonadati</taxon>
        <taxon>Pseudomonadota</taxon>
        <taxon>Alphaproteobacteria</taxon>
        <taxon>Hyphomicrobiales</taxon>
        <taxon>Rhizobiaceae</taxon>
        <taxon>Sinorhizobium/Ensifer group</taxon>
        <taxon>Sinorhizobium</taxon>
    </lineage>
</organism>
<keyword evidence="4" id="KW-1185">Reference proteome</keyword>
<dbReference type="OMA" id="TQTECLI"/>
<sequence length="173" mass="17859">MQTQTECLISAKPLKEPAPQKSLKDEGVSVLAPSYEKELMPDSSEKNPGLHDNFSDNDELKTAALADGIATDLSSRSVASSRTSLTESAGGDLALSVGEGFSFSLDVGDLPSNGDADLASGPSTEGSVEPTGPDFQHEIVQGANLLTNAGDSNPGGNPRVTPERSDDALGEDQ</sequence>
<feature type="region of interest" description="Disordered" evidence="1">
    <location>
        <begin position="73"/>
        <end position="173"/>
    </location>
</feature>
<dbReference type="RefSeq" id="WP_012067053.1">
    <property type="nucleotide sequence ID" value="NZ_WISF01000041.1"/>
</dbReference>
<reference evidence="3 4" key="3">
    <citation type="journal article" date="2018" name="FEMS Microbiol. Ecol.">
        <title>Co-invading symbiotic mutualists of Medicago polymorpha retain high ancestral diversity and contain diverse accessory genomes.</title>
        <authorList>
            <person name="Porter S.S."/>
            <person name="Faber-Hammond J.J."/>
            <person name="Friesen M.L."/>
        </authorList>
    </citation>
    <scope>NUCLEOTIDE SEQUENCE [LARGE SCALE GENOMIC DNA]</scope>
    <source>
        <strain evidence="3 4">Str16</strain>
    </source>
</reference>
<feature type="compositionally biased region" description="Basic and acidic residues" evidence="1">
    <location>
        <begin position="35"/>
        <end position="49"/>
    </location>
</feature>
<dbReference type="EMBL" id="WISB01000033">
    <property type="protein sequence ID" value="MQW68617.1"/>
    <property type="molecule type" value="Genomic_DNA"/>
</dbReference>
<feature type="compositionally biased region" description="Low complexity" evidence="1">
    <location>
        <begin position="73"/>
        <end position="86"/>
    </location>
</feature>
<evidence type="ECO:0000313" key="4">
    <source>
        <dbReference type="Proteomes" id="UP001190825"/>
    </source>
</evidence>
<reference evidence="3" key="2">
    <citation type="submission" date="2017-04" db="EMBL/GenBank/DDBJ databases">
        <authorList>
            <person name="Porter S."/>
            <person name="Friesen M.L."/>
            <person name="Faber-Hammond J."/>
        </authorList>
    </citation>
    <scope>NUCLEOTIDE SEQUENCE</scope>
    <source>
        <strain evidence="3">Str16</strain>
    </source>
</reference>
<feature type="region of interest" description="Disordered" evidence="1">
    <location>
        <begin position="1"/>
        <end position="58"/>
    </location>
</feature>
<reference evidence="2" key="1">
    <citation type="journal article" date="2013" name="Genome Biol.">
        <title>Comparative genomics of the core and accessory genomes of 48 Sinorhizobium strains comprising five genospecies.</title>
        <authorList>
            <person name="Sugawara M."/>
            <person name="Epstein B."/>
            <person name="Badgley B.D."/>
            <person name="Unno T."/>
            <person name="Xu L."/>
            <person name="Reese J."/>
            <person name="Gyaneshwar P."/>
            <person name="Denny R."/>
            <person name="Mudge J."/>
            <person name="Bharti A.K."/>
            <person name="Farmer A.D."/>
            <person name="May G.D."/>
            <person name="Woodward J.E."/>
            <person name="Medigue C."/>
            <person name="Vallenet D."/>
            <person name="Lajus A."/>
            <person name="Rouy Z."/>
            <person name="Martinez-Vaz B."/>
            <person name="Tiffin P."/>
            <person name="Young N.D."/>
            <person name="Sadowsky M.J."/>
        </authorList>
    </citation>
    <scope>NUCLEOTIDE SEQUENCE</scope>
    <source>
        <strain evidence="2">M1</strain>
    </source>
</reference>
<protein>
    <submittedName>
        <fullName evidence="2">Uncharacterized protein</fullName>
    </submittedName>
</protein>
<evidence type="ECO:0000313" key="3">
    <source>
        <dbReference type="EMBL" id="PLU04271.1"/>
    </source>
</evidence>
<dbReference type="EMBL" id="NBUC01000066">
    <property type="protein sequence ID" value="PLU04271.1"/>
    <property type="molecule type" value="Genomic_DNA"/>
</dbReference>
<accession>A0A6G1WG38</accession>
<comment type="caution">
    <text evidence="2">The sequence shown here is derived from an EMBL/GenBank/DDBJ whole genome shotgun (WGS) entry which is preliminary data.</text>
</comment>
<feature type="compositionally biased region" description="Polar residues" evidence="1">
    <location>
        <begin position="144"/>
        <end position="155"/>
    </location>
</feature>
<name>A0A6G1WG38_9HYPH</name>
<evidence type="ECO:0000313" key="2">
    <source>
        <dbReference type="EMBL" id="MQW68617.1"/>
    </source>
</evidence>
<dbReference type="AlphaFoldDB" id="A0A6G1WG38"/>